<dbReference type="Pfam" id="PF02780">
    <property type="entry name" value="Transketolase_C"/>
    <property type="match status" value="1"/>
</dbReference>
<keyword evidence="3" id="KW-0786">Thiamine pyrophosphate</keyword>
<evidence type="ECO:0000256" key="3">
    <source>
        <dbReference type="ARBA" id="ARBA00023052"/>
    </source>
</evidence>
<dbReference type="STRING" id="519441.Smon_1146"/>
<dbReference type="CDD" id="cd07033">
    <property type="entry name" value="TPP_PYR_DXS_TK_like"/>
    <property type="match status" value="1"/>
</dbReference>
<comment type="similarity">
    <text evidence="2">Belongs to the transketolase family.</text>
</comment>
<dbReference type="Pfam" id="PF02779">
    <property type="entry name" value="Transket_pyr"/>
    <property type="match status" value="1"/>
</dbReference>
<dbReference type="Gene3D" id="3.40.50.920">
    <property type="match status" value="1"/>
</dbReference>
<sequence>MTHVYNGEAMKETIELRKVCIDKFHEFLQKDKDVVILDADLMGSLGTASLQKEYSDRIINCGIMEAQEISCASGMKRAGLKPFVHTFTAFASRRCLDQIFMSSLYQDNPITIIASDAGIQAVHNGGTHMSFEDMGLIRGLAGTTVIEPTDSTVLKAVLDEVYNKNDKFYWIRLTRKNVFKVYEEDAKIEIGKANLIQHGKDVTIIANGMMVHNARIAAKKLEEEGINVTLLDMFTLKPIDKDAIIKYCKDTKLVVTAENHSITNGLGSAVAEVLSENCPTKLVRVGVKERYGQVGTLEFLEKEYELSADDIYRAIKDNL</sequence>
<dbReference type="SUPFAM" id="SSF52922">
    <property type="entry name" value="TK C-terminal domain-like"/>
    <property type="match status" value="1"/>
</dbReference>
<dbReference type="OrthoDB" id="9803371at2"/>
<comment type="cofactor">
    <cofactor evidence="1">
        <name>thiamine diphosphate</name>
        <dbReference type="ChEBI" id="CHEBI:58937"/>
    </cofactor>
</comment>
<dbReference type="InterPro" id="IPR005475">
    <property type="entry name" value="Transketolase-like_Pyr-bd"/>
</dbReference>
<dbReference type="SUPFAM" id="SSF52518">
    <property type="entry name" value="Thiamin diphosphate-binding fold (THDP-binding)"/>
    <property type="match status" value="1"/>
</dbReference>
<dbReference type="SMART" id="SM00861">
    <property type="entry name" value="Transket_pyr"/>
    <property type="match status" value="1"/>
</dbReference>
<dbReference type="EMBL" id="CP001779">
    <property type="protein sequence ID" value="ACZ01603.1"/>
    <property type="molecule type" value="Genomic_DNA"/>
</dbReference>
<proteinExistence type="inferred from homology"/>
<feature type="domain" description="Transketolase-like pyrimidine-binding" evidence="4">
    <location>
        <begin position="14"/>
        <end position="181"/>
    </location>
</feature>
<dbReference type="Proteomes" id="UP000002072">
    <property type="component" value="Chromosome"/>
</dbReference>
<dbReference type="AlphaFoldDB" id="D1AV43"/>
<protein>
    <submittedName>
        <fullName evidence="5">Transketolase domain protein</fullName>
    </submittedName>
</protein>
<dbReference type="FunFam" id="3.40.50.970:FF:000129">
    <property type="entry name" value="Transketolase"/>
    <property type="match status" value="1"/>
</dbReference>
<dbReference type="HOGENOM" id="CLU_009227_1_1_0"/>
<dbReference type="eggNOG" id="COG3958">
    <property type="taxonomic scope" value="Bacteria"/>
</dbReference>
<evidence type="ECO:0000259" key="4">
    <source>
        <dbReference type="SMART" id="SM00861"/>
    </source>
</evidence>
<evidence type="ECO:0000256" key="2">
    <source>
        <dbReference type="ARBA" id="ARBA00007131"/>
    </source>
</evidence>
<dbReference type="InterPro" id="IPR033248">
    <property type="entry name" value="Transketolase_C"/>
</dbReference>
<dbReference type="GeneID" id="29673949"/>
<dbReference type="InterPro" id="IPR029061">
    <property type="entry name" value="THDP-binding"/>
</dbReference>
<dbReference type="PANTHER" id="PTHR43825">
    <property type="entry name" value="PYRUVATE DEHYDROGENASE E1 COMPONENT"/>
    <property type="match status" value="1"/>
</dbReference>
<accession>D1AV43</accession>
<evidence type="ECO:0000256" key="1">
    <source>
        <dbReference type="ARBA" id="ARBA00001964"/>
    </source>
</evidence>
<dbReference type="PANTHER" id="PTHR43825:SF1">
    <property type="entry name" value="TRANSKETOLASE-LIKE PYRIMIDINE-BINDING DOMAIN-CONTAINING PROTEIN"/>
    <property type="match status" value="1"/>
</dbReference>
<evidence type="ECO:0000313" key="5">
    <source>
        <dbReference type="EMBL" id="ACZ01603.1"/>
    </source>
</evidence>
<reference evidence="5 6" key="1">
    <citation type="journal article" date="2009" name="Stand. Genomic Sci.">
        <title>Complete genome sequence of Streptobacillus moniliformis type strain (9901T).</title>
        <authorList>
            <person name="Nolan M."/>
            <person name="Gronow S."/>
            <person name="Lapidus A."/>
            <person name="Ivanova N."/>
            <person name="Copeland A."/>
            <person name="Lucas S."/>
            <person name="Del Rio T.G."/>
            <person name="Chen F."/>
            <person name="Tice H."/>
            <person name="Pitluck S."/>
            <person name="Cheng J.F."/>
            <person name="Sims D."/>
            <person name="Meincke L."/>
            <person name="Bruce D."/>
            <person name="Goodwin L."/>
            <person name="Brettin T."/>
            <person name="Han C."/>
            <person name="Detter J.C."/>
            <person name="Ovchinikova G."/>
            <person name="Pati A."/>
            <person name="Mavromatis K."/>
            <person name="Mikhailova N."/>
            <person name="Chen A."/>
            <person name="Palaniappan K."/>
            <person name="Land M."/>
            <person name="Hauser L."/>
            <person name="Chang Y.J."/>
            <person name="Jeffries C.D."/>
            <person name="Rohde M."/>
            <person name="Sproer C."/>
            <person name="Goker M."/>
            <person name="Bristow J."/>
            <person name="Eisen J.A."/>
            <person name="Markowitz V."/>
            <person name="Hugenholtz P."/>
            <person name="Kyrpides N.C."/>
            <person name="Klenk H.P."/>
            <person name="Chain P."/>
        </authorList>
    </citation>
    <scope>NUCLEOTIDE SEQUENCE [LARGE SCALE GENOMIC DNA]</scope>
    <source>
        <strain evidence="6">ATCC 14647 / DSM 12112 / NCTC 10651 / 9901</strain>
    </source>
</reference>
<dbReference type="KEGG" id="smf:Smon_1146"/>
<dbReference type="Gene3D" id="3.40.50.970">
    <property type="match status" value="1"/>
</dbReference>
<name>D1AV43_STRM9</name>
<keyword evidence="6" id="KW-1185">Reference proteome</keyword>
<dbReference type="InterPro" id="IPR051157">
    <property type="entry name" value="PDH/Transketolase"/>
</dbReference>
<dbReference type="RefSeq" id="WP_012859150.1">
    <property type="nucleotide sequence ID" value="NC_013515.1"/>
</dbReference>
<gene>
    <name evidence="5" type="ordered locus">Smon_1146</name>
</gene>
<dbReference type="InterPro" id="IPR009014">
    <property type="entry name" value="Transketo_C/PFOR_II"/>
</dbReference>
<organism evidence="5 6">
    <name type="scientific">Streptobacillus moniliformis (strain ATCC 14647 / DSM 12112 / NCTC 10651 / 9901)</name>
    <dbReference type="NCBI Taxonomy" id="519441"/>
    <lineage>
        <taxon>Bacteria</taxon>
        <taxon>Fusobacteriati</taxon>
        <taxon>Fusobacteriota</taxon>
        <taxon>Fusobacteriia</taxon>
        <taxon>Fusobacteriales</taxon>
        <taxon>Leptotrichiaceae</taxon>
        <taxon>Streptobacillus</taxon>
    </lineage>
</organism>
<evidence type="ECO:0000313" key="6">
    <source>
        <dbReference type="Proteomes" id="UP000002072"/>
    </source>
</evidence>